<dbReference type="InterPro" id="IPR007055">
    <property type="entry name" value="BON_dom"/>
</dbReference>
<dbReference type="RefSeq" id="WP_160988362.1">
    <property type="nucleotide sequence ID" value="NZ_WWCO01000001.1"/>
</dbReference>
<dbReference type="PROSITE" id="PS50914">
    <property type="entry name" value="BON"/>
    <property type="match status" value="2"/>
</dbReference>
<feature type="domain" description="BON" evidence="2">
    <location>
        <begin position="133"/>
        <end position="200"/>
    </location>
</feature>
<reference evidence="5 6" key="1">
    <citation type="submission" date="2019-12" db="EMBL/GenBank/DDBJ databases">
        <title>Novel species isolated from a subtropical stream in China.</title>
        <authorList>
            <person name="Lu H."/>
        </authorList>
    </citation>
    <scope>NUCLEOTIDE SEQUENCE [LARGE SCALE GENOMIC DNA]</scope>
    <source>
        <strain evidence="4 6">FT50W</strain>
        <strain evidence="3 5">FT94W</strain>
    </source>
</reference>
<comment type="caution">
    <text evidence="4">The sequence shown here is derived from an EMBL/GenBank/DDBJ whole genome shotgun (WGS) entry which is preliminary data.</text>
</comment>
<evidence type="ECO:0000313" key="3">
    <source>
        <dbReference type="EMBL" id="MYM32953.1"/>
    </source>
</evidence>
<dbReference type="Gene3D" id="3.40.1520.20">
    <property type="match status" value="1"/>
</dbReference>
<dbReference type="PANTHER" id="PTHR34606">
    <property type="entry name" value="BON DOMAIN-CONTAINING PROTEIN"/>
    <property type="match status" value="1"/>
</dbReference>
<keyword evidence="5" id="KW-1185">Reference proteome</keyword>
<gene>
    <name evidence="3" type="ORF">GTP38_01135</name>
    <name evidence="4" type="ORF">GTP44_01375</name>
</gene>
<keyword evidence="1" id="KW-0732">Signal</keyword>
<dbReference type="AlphaFoldDB" id="A0A6L8MEM0"/>
<protein>
    <submittedName>
        <fullName evidence="4">BON domain-containing protein</fullName>
    </submittedName>
</protein>
<dbReference type="InterPro" id="IPR014004">
    <property type="entry name" value="Transpt-assoc_nodulatn_dom_bac"/>
</dbReference>
<organism evidence="4 6">
    <name type="scientific">Duganella lactea</name>
    <dbReference type="NCBI Taxonomy" id="2692173"/>
    <lineage>
        <taxon>Bacteria</taxon>
        <taxon>Pseudomonadati</taxon>
        <taxon>Pseudomonadota</taxon>
        <taxon>Betaproteobacteria</taxon>
        <taxon>Burkholderiales</taxon>
        <taxon>Oxalobacteraceae</taxon>
        <taxon>Telluria group</taxon>
        <taxon>Duganella</taxon>
    </lineage>
</organism>
<evidence type="ECO:0000256" key="1">
    <source>
        <dbReference type="ARBA" id="ARBA00022729"/>
    </source>
</evidence>
<dbReference type="PROSITE" id="PS51257">
    <property type="entry name" value="PROKAR_LIPOPROTEIN"/>
    <property type="match status" value="1"/>
</dbReference>
<dbReference type="EMBL" id="WWCO01000001">
    <property type="protein sequence ID" value="MYM32953.1"/>
    <property type="molecule type" value="Genomic_DNA"/>
</dbReference>
<dbReference type="Proteomes" id="UP000449678">
    <property type="component" value="Unassembled WGS sequence"/>
</dbReference>
<proteinExistence type="predicted"/>
<dbReference type="SMART" id="SM00749">
    <property type="entry name" value="BON"/>
    <property type="match status" value="2"/>
</dbReference>
<dbReference type="PANTHER" id="PTHR34606:SF4">
    <property type="entry name" value="OUTER MEMBRANE LIPOPROTEIN DOLP"/>
    <property type="match status" value="1"/>
</dbReference>
<name>A0A6L8MEM0_9BURK</name>
<accession>A0A6L8MEM0</accession>
<evidence type="ECO:0000313" key="4">
    <source>
        <dbReference type="EMBL" id="MYM80611.1"/>
    </source>
</evidence>
<dbReference type="InterPro" id="IPR051686">
    <property type="entry name" value="Lipoprotein_DolP"/>
</dbReference>
<feature type="domain" description="BON" evidence="2">
    <location>
        <begin position="55"/>
        <end position="124"/>
    </location>
</feature>
<sequence>MSKSSAIWNKVQRPLALSVLCGAMLASLSGCVALVAGGAISGTLAASDRRTFGAQTEDKAIEVKAGIKVNNIGGDAAHVNINSFNRRALLTGEVRDEAMKAQIEREIRGIEGVIDVINELEIAGPSSYTSRSSDTIITGKVKASLVDAKDISANSYQVVTERGVVYLQGRVTQREGQIGADIARGVSGVTKVVKVFEYISDEELKTYQATPAPAPASTSGSGNP</sequence>
<evidence type="ECO:0000313" key="5">
    <source>
        <dbReference type="Proteomes" id="UP000449678"/>
    </source>
</evidence>
<evidence type="ECO:0000259" key="2">
    <source>
        <dbReference type="PROSITE" id="PS50914"/>
    </source>
</evidence>
<evidence type="ECO:0000313" key="6">
    <source>
        <dbReference type="Proteomes" id="UP000474565"/>
    </source>
</evidence>
<dbReference type="Proteomes" id="UP000474565">
    <property type="component" value="Unassembled WGS sequence"/>
</dbReference>
<dbReference type="Pfam" id="PF04972">
    <property type="entry name" value="BON"/>
    <property type="match status" value="2"/>
</dbReference>
<dbReference type="EMBL" id="WWCP01000001">
    <property type="protein sequence ID" value="MYM80611.1"/>
    <property type="molecule type" value="Genomic_DNA"/>
</dbReference>